<dbReference type="GO" id="GO:0007507">
    <property type="term" value="P:heart development"/>
    <property type="evidence" value="ECO:0000318"/>
    <property type="project" value="GO_Central"/>
</dbReference>
<evidence type="ECO:0000256" key="10">
    <source>
        <dbReference type="ARBA" id="ARBA00022949"/>
    </source>
</evidence>
<keyword evidence="6" id="KW-0217">Developmental protein</keyword>
<dbReference type="InterPro" id="IPR055272">
    <property type="entry name" value="POPDC1-3_dom"/>
</dbReference>
<organism evidence="16 17">
    <name type="scientific">Ciona intestinalis</name>
    <name type="common">Transparent sea squirt</name>
    <name type="synonym">Ascidia intestinalis</name>
    <dbReference type="NCBI Taxonomy" id="7719"/>
    <lineage>
        <taxon>Eukaryota</taxon>
        <taxon>Metazoa</taxon>
        <taxon>Chordata</taxon>
        <taxon>Tunicata</taxon>
        <taxon>Ascidiacea</taxon>
        <taxon>Phlebobranchia</taxon>
        <taxon>Cionidae</taxon>
        <taxon>Ciona</taxon>
    </lineage>
</organism>
<keyword evidence="10" id="KW-0965">Cell junction</keyword>
<evidence type="ECO:0000256" key="9">
    <source>
        <dbReference type="ARBA" id="ARBA00022889"/>
    </source>
</evidence>
<dbReference type="InterPro" id="IPR006916">
    <property type="entry name" value="POPDC1-3"/>
</dbReference>
<dbReference type="GO" id="GO:0007155">
    <property type="term" value="P:cell adhesion"/>
    <property type="evidence" value="ECO:0007669"/>
    <property type="project" value="UniProtKB-KW"/>
</dbReference>
<dbReference type="GO" id="GO:0007519">
    <property type="term" value="P:skeletal muscle tissue development"/>
    <property type="evidence" value="ECO:0000318"/>
    <property type="project" value="GO_Central"/>
</dbReference>
<evidence type="ECO:0000256" key="4">
    <source>
        <dbReference type="ARBA" id="ARBA00007146"/>
    </source>
</evidence>
<dbReference type="Proteomes" id="UP000008144">
    <property type="component" value="Chromosome 6"/>
</dbReference>
<evidence type="ECO:0000256" key="11">
    <source>
        <dbReference type="ARBA" id="ARBA00022989"/>
    </source>
</evidence>
<comment type="subcellular location">
    <subcellularLocation>
        <location evidence="3">Cell junction</location>
        <location evidence="3">Tight junction</location>
    </subcellularLocation>
    <subcellularLocation>
        <location evidence="1">Lateral cell membrane</location>
    </subcellularLocation>
    <subcellularLocation>
        <location evidence="2">Membrane</location>
        <topology evidence="2">Multi-pass membrane protein</topology>
    </subcellularLocation>
</comment>
<dbReference type="GO" id="GO:0051146">
    <property type="term" value="P:striated muscle cell differentiation"/>
    <property type="evidence" value="ECO:0000318"/>
    <property type="project" value="GO_Central"/>
</dbReference>
<evidence type="ECO:0000256" key="8">
    <source>
        <dbReference type="ARBA" id="ARBA00022692"/>
    </source>
</evidence>
<keyword evidence="8 14" id="KW-0812">Transmembrane</keyword>
<dbReference type="Ensembl" id="ENSCINT00000000907.3">
    <property type="protein sequence ID" value="ENSCINP00000000907.3"/>
    <property type="gene ID" value="ENSCING00000000496.3"/>
</dbReference>
<comment type="similarity">
    <text evidence="4">Belongs to the popeye family.</text>
</comment>
<dbReference type="GeneTree" id="ENSGT00390000002563"/>
<evidence type="ECO:0000256" key="6">
    <source>
        <dbReference type="ARBA" id="ARBA00022473"/>
    </source>
</evidence>
<protein>
    <recommendedName>
        <fullName evidence="15">POPDC1-3 domain-containing protein</fullName>
    </recommendedName>
</protein>
<keyword evidence="9" id="KW-0130">Cell adhesion</keyword>
<reference evidence="16" key="3">
    <citation type="submission" date="2025-08" db="UniProtKB">
        <authorList>
            <consortium name="Ensembl"/>
        </authorList>
    </citation>
    <scope>IDENTIFICATION</scope>
</reference>
<evidence type="ECO:0000256" key="5">
    <source>
        <dbReference type="ARBA" id="ARBA00022427"/>
    </source>
</evidence>
<evidence type="ECO:0000256" key="14">
    <source>
        <dbReference type="SAM" id="Phobius"/>
    </source>
</evidence>
<dbReference type="HOGENOM" id="CLU_085744_0_0_1"/>
<feature type="transmembrane region" description="Helical" evidence="14">
    <location>
        <begin position="13"/>
        <end position="33"/>
    </location>
</feature>
<reference evidence="16" key="2">
    <citation type="journal article" date="2008" name="Genome Biol.">
        <title>Improved genome assembly and evidence-based global gene model set for the chordate Ciona intestinalis: new insight into intron and operon populations.</title>
        <authorList>
            <person name="Satou Y."/>
            <person name="Mineta K."/>
            <person name="Ogasawara M."/>
            <person name="Sasakura Y."/>
            <person name="Shoguchi E."/>
            <person name="Ueno K."/>
            <person name="Yamada L."/>
            <person name="Matsumoto J."/>
            <person name="Wasserscheid J."/>
            <person name="Dewar K."/>
            <person name="Wiley G.B."/>
            <person name="Macmil S.L."/>
            <person name="Roe B.A."/>
            <person name="Zeller R.W."/>
            <person name="Hastings K.E."/>
            <person name="Lemaire P."/>
            <person name="Lindquist E."/>
            <person name="Endo T."/>
            <person name="Hotta K."/>
            <person name="Inaba K."/>
        </authorList>
    </citation>
    <scope>NUCLEOTIDE SEQUENCE [LARGE SCALE GENOMIC DNA]</scope>
    <source>
        <strain evidence="16">wild type</strain>
    </source>
</reference>
<dbReference type="SUPFAM" id="SSF51206">
    <property type="entry name" value="cAMP-binding domain-like"/>
    <property type="match status" value="1"/>
</dbReference>
<reference evidence="17" key="1">
    <citation type="journal article" date="2002" name="Science">
        <title>The draft genome of Ciona intestinalis: insights into chordate and vertebrate origins.</title>
        <authorList>
            <person name="Dehal P."/>
            <person name="Satou Y."/>
            <person name="Campbell R.K."/>
            <person name="Chapman J."/>
            <person name="Degnan B."/>
            <person name="De Tomaso A."/>
            <person name="Davidson B."/>
            <person name="Di Gregorio A."/>
            <person name="Gelpke M."/>
            <person name="Goodstein D.M."/>
            <person name="Harafuji N."/>
            <person name="Hastings K.E."/>
            <person name="Ho I."/>
            <person name="Hotta K."/>
            <person name="Huang W."/>
            <person name="Kawashima T."/>
            <person name="Lemaire P."/>
            <person name="Martinez D."/>
            <person name="Meinertzhagen I.A."/>
            <person name="Necula S."/>
            <person name="Nonaka M."/>
            <person name="Putnam N."/>
            <person name="Rash S."/>
            <person name="Saiga H."/>
            <person name="Satake M."/>
            <person name="Terry A."/>
            <person name="Yamada L."/>
            <person name="Wang H.G."/>
            <person name="Awazu S."/>
            <person name="Azumi K."/>
            <person name="Boore J."/>
            <person name="Branno M."/>
            <person name="Chin-Bow S."/>
            <person name="DeSantis R."/>
            <person name="Doyle S."/>
            <person name="Francino P."/>
            <person name="Keys D.N."/>
            <person name="Haga S."/>
            <person name="Hayashi H."/>
            <person name="Hino K."/>
            <person name="Imai K.S."/>
            <person name="Inaba K."/>
            <person name="Kano S."/>
            <person name="Kobayashi K."/>
            <person name="Kobayashi M."/>
            <person name="Lee B.I."/>
            <person name="Makabe K.W."/>
            <person name="Manohar C."/>
            <person name="Matassi G."/>
            <person name="Medina M."/>
            <person name="Mochizuki Y."/>
            <person name="Mount S."/>
            <person name="Morishita T."/>
            <person name="Miura S."/>
            <person name="Nakayama A."/>
            <person name="Nishizaka S."/>
            <person name="Nomoto H."/>
            <person name="Ohta F."/>
            <person name="Oishi K."/>
            <person name="Rigoutsos I."/>
            <person name="Sano M."/>
            <person name="Sasaki A."/>
            <person name="Sasakura Y."/>
            <person name="Shoguchi E."/>
            <person name="Shin-i T."/>
            <person name="Spagnuolo A."/>
            <person name="Stainier D."/>
            <person name="Suzuki M.M."/>
            <person name="Tassy O."/>
            <person name="Takatori N."/>
            <person name="Tokuoka M."/>
            <person name="Yagi K."/>
            <person name="Yoshizaki F."/>
            <person name="Wada S."/>
            <person name="Zhang C."/>
            <person name="Hyatt P.D."/>
            <person name="Larimer F."/>
            <person name="Detter C."/>
            <person name="Doggett N."/>
            <person name="Glavina T."/>
            <person name="Hawkins T."/>
            <person name="Richardson P."/>
            <person name="Lucas S."/>
            <person name="Kohara Y."/>
            <person name="Levine M."/>
            <person name="Satoh N."/>
            <person name="Rokhsar D.S."/>
        </authorList>
    </citation>
    <scope>NUCLEOTIDE SEQUENCE [LARGE SCALE GENOMIC DNA]</scope>
</reference>
<dbReference type="GO" id="GO:0016328">
    <property type="term" value="C:lateral plasma membrane"/>
    <property type="evidence" value="ECO:0007669"/>
    <property type="project" value="UniProtKB-SubCell"/>
</dbReference>
<keyword evidence="11 14" id="KW-1133">Transmembrane helix</keyword>
<dbReference type="GO" id="GO:0005923">
    <property type="term" value="C:bicellular tight junction"/>
    <property type="evidence" value="ECO:0007669"/>
    <property type="project" value="UniProtKB-SubCell"/>
</dbReference>
<evidence type="ECO:0000256" key="13">
    <source>
        <dbReference type="ARBA" id="ARBA00023180"/>
    </source>
</evidence>
<name>F6VQE7_CIOIN</name>
<dbReference type="PANTHER" id="PTHR12101:SF17">
    <property type="entry name" value="BLOOD VESSEL EPICARDIAL SUBSTANCE"/>
    <property type="match status" value="1"/>
</dbReference>
<keyword evidence="13" id="KW-0325">Glycoprotein</keyword>
<proteinExistence type="inferred from homology"/>
<dbReference type="PANTHER" id="PTHR12101">
    <property type="entry name" value="POPEYE DOMAIN CONTAINING PROTEIN"/>
    <property type="match status" value="1"/>
</dbReference>
<dbReference type="EMBL" id="EAAA01002310">
    <property type="status" value="NOT_ANNOTATED_CDS"/>
    <property type="molecule type" value="Genomic_DNA"/>
</dbReference>
<dbReference type="Pfam" id="PF04831">
    <property type="entry name" value="POPDC1-3"/>
    <property type="match status" value="1"/>
</dbReference>
<evidence type="ECO:0000259" key="15">
    <source>
        <dbReference type="Pfam" id="PF04831"/>
    </source>
</evidence>
<keyword evidence="5" id="KW-0796">Tight junction</keyword>
<dbReference type="AlphaFoldDB" id="F6VQE7"/>
<reference evidence="16" key="4">
    <citation type="submission" date="2025-09" db="UniProtKB">
        <authorList>
            <consortium name="Ensembl"/>
        </authorList>
    </citation>
    <scope>IDENTIFICATION</scope>
</reference>
<evidence type="ECO:0000256" key="7">
    <source>
        <dbReference type="ARBA" id="ARBA00022475"/>
    </source>
</evidence>
<evidence type="ECO:0000313" key="16">
    <source>
        <dbReference type="Ensembl" id="ENSCINP00000000907.3"/>
    </source>
</evidence>
<dbReference type="InParanoid" id="F6VQE7"/>
<feature type="domain" description="POPDC1-3" evidence="15">
    <location>
        <begin position="1"/>
        <end position="185"/>
    </location>
</feature>
<keyword evidence="17" id="KW-1185">Reference proteome</keyword>
<evidence type="ECO:0000256" key="3">
    <source>
        <dbReference type="ARBA" id="ARBA00004435"/>
    </source>
</evidence>
<dbReference type="GO" id="GO:0042391">
    <property type="term" value="P:regulation of membrane potential"/>
    <property type="evidence" value="ECO:0000318"/>
    <property type="project" value="GO_Central"/>
</dbReference>
<keyword evidence="7" id="KW-1003">Cell membrane</keyword>
<dbReference type="GO" id="GO:0042383">
    <property type="term" value="C:sarcolemma"/>
    <property type="evidence" value="ECO:0000318"/>
    <property type="project" value="GO_Central"/>
</dbReference>
<dbReference type="GO" id="GO:0030552">
    <property type="term" value="F:cAMP binding"/>
    <property type="evidence" value="ECO:0000318"/>
    <property type="project" value="GO_Central"/>
</dbReference>
<evidence type="ECO:0000256" key="1">
    <source>
        <dbReference type="ARBA" id="ARBA00004124"/>
    </source>
</evidence>
<evidence type="ECO:0000256" key="2">
    <source>
        <dbReference type="ARBA" id="ARBA00004141"/>
    </source>
</evidence>
<dbReference type="OMA" id="SHRETNA"/>
<accession>F6VQE7</accession>
<keyword evidence="12 14" id="KW-0472">Membrane</keyword>
<sequence length="223" mass="26366">MLWGGLYWCTWDVIWWGAVLIIQILAQLVFAIYKKRHVKFPTALEDLYIDVFQTFAVTRQEFKALVHQNCKWVHIFPGDKYAVEGNTTVEARVSMLVSGTLRVTYRGMFLHDIKDKEMIDSPEWQSTKLKRGESFQVTIEAVDRCFYLCWNREKLQYYLQVNPKLEEAFKYIRGKDVMDKVYQTTINAMRRARDVRNEEEQISATNIRMGLAEEDPSVIYKCH</sequence>
<evidence type="ECO:0000313" key="17">
    <source>
        <dbReference type="Proteomes" id="UP000008144"/>
    </source>
</evidence>
<evidence type="ECO:0000256" key="12">
    <source>
        <dbReference type="ARBA" id="ARBA00023136"/>
    </source>
</evidence>
<dbReference type="InterPro" id="IPR018490">
    <property type="entry name" value="cNMP-bd_dom_sf"/>
</dbReference>